<reference evidence="2 3" key="1">
    <citation type="submission" date="2019-03" db="EMBL/GenBank/DDBJ databases">
        <title>Genomic Encyclopedia of Type Strains, Phase IV (KMG-IV): sequencing the most valuable type-strain genomes for metagenomic binning, comparative biology and taxonomic classification.</title>
        <authorList>
            <person name="Goeker M."/>
        </authorList>
    </citation>
    <scope>NUCLEOTIDE SEQUENCE [LARGE SCALE GENOMIC DNA]</scope>
    <source>
        <strain evidence="2 3">DSM 23344</strain>
    </source>
</reference>
<proteinExistence type="predicted"/>
<comment type="caution">
    <text evidence="2">The sequence shown here is derived from an EMBL/GenBank/DDBJ whole genome shotgun (WGS) entry which is preliminary data.</text>
</comment>
<feature type="region of interest" description="Disordered" evidence="1">
    <location>
        <begin position="54"/>
        <end position="79"/>
    </location>
</feature>
<evidence type="ECO:0000256" key="1">
    <source>
        <dbReference type="SAM" id="MobiDB-lite"/>
    </source>
</evidence>
<organism evidence="2 3">
    <name type="scientific">Chromatocurvus halotolerans</name>
    <dbReference type="NCBI Taxonomy" id="1132028"/>
    <lineage>
        <taxon>Bacteria</taxon>
        <taxon>Pseudomonadati</taxon>
        <taxon>Pseudomonadota</taxon>
        <taxon>Gammaproteobacteria</taxon>
        <taxon>Cellvibrionales</taxon>
        <taxon>Halieaceae</taxon>
        <taxon>Chromatocurvus</taxon>
    </lineage>
</organism>
<dbReference type="Proteomes" id="UP000294980">
    <property type="component" value="Unassembled WGS sequence"/>
</dbReference>
<keyword evidence="3" id="KW-1185">Reference proteome</keyword>
<sequence>MIWQLRPVYHNQQFLPLRTTVFALAWIAQKYSPKRCGVIQPYWYFQVGMLSMSQPHNQAHQSPPAATGTLASSRPFALR</sequence>
<name>A0A4R2KV75_9GAMM</name>
<evidence type="ECO:0000313" key="3">
    <source>
        <dbReference type="Proteomes" id="UP000294980"/>
    </source>
</evidence>
<dbReference type="EMBL" id="SLWX01000004">
    <property type="protein sequence ID" value="TCO76737.1"/>
    <property type="molecule type" value="Genomic_DNA"/>
</dbReference>
<gene>
    <name evidence="2" type="ORF">EV688_104192</name>
</gene>
<dbReference type="AlphaFoldDB" id="A0A4R2KV75"/>
<evidence type="ECO:0000313" key="2">
    <source>
        <dbReference type="EMBL" id="TCO76737.1"/>
    </source>
</evidence>
<accession>A0A4R2KV75</accession>
<protein>
    <submittedName>
        <fullName evidence="2">Uncharacterized protein</fullName>
    </submittedName>
</protein>